<dbReference type="Proteomes" id="UP001165064">
    <property type="component" value="Unassembled WGS sequence"/>
</dbReference>
<evidence type="ECO:0000313" key="1">
    <source>
        <dbReference type="EMBL" id="GME71515.1"/>
    </source>
</evidence>
<accession>A0ACB5SSC2</accession>
<organism evidence="1 2">
    <name type="scientific">Ambrosiozyma monospora</name>
    <name type="common">Yeast</name>
    <name type="synonym">Endomycopsis monosporus</name>
    <dbReference type="NCBI Taxonomy" id="43982"/>
    <lineage>
        <taxon>Eukaryota</taxon>
        <taxon>Fungi</taxon>
        <taxon>Dikarya</taxon>
        <taxon>Ascomycota</taxon>
        <taxon>Saccharomycotina</taxon>
        <taxon>Pichiomycetes</taxon>
        <taxon>Pichiales</taxon>
        <taxon>Pichiaceae</taxon>
        <taxon>Ambrosiozyma</taxon>
    </lineage>
</organism>
<dbReference type="EMBL" id="BSXS01000224">
    <property type="protein sequence ID" value="GME71515.1"/>
    <property type="molecule type" value="Genomic_DNA"/>
</dbReference>
<name>A0ACB5SSC2_AMBMO</name>
<reference evidence="1" key="1">
    <citation type="submission" date="2023-04" db="EMBL/GenBank/DDBJ databases">
        <title>Ambrosiozyma monospora NBRC 10751.</title>
        <authorList>
            <person name="Ichikawa N."/>
            <person name="Sato H."/>
            <person name="Tonouchi N."/>
        </authorList>
    </citation>
    <scope>NUCLEOTIDE SEQUENCE</scope>
    <source>
        <strain evidence="1">NBRC 10751</strain>
    </source>
</reference>
<evidence type="ECO:0000313" key="2">
    <source>
        <dbReference type="Proteomes" id="UP001165064"/>
    </source>
</evidence>
<gene>
    <name evidence="1" type="ORF">Amon02_000061000</name>
</gene>
<protein>
    <submittedName>
        <fullName evidence="1">Unnamed protein product</fullName>
    </submittedName>
</protein>
<sequence>MSEVRLSWYQRSSKYYDFINKSVDKLYRFQLSKEDPSQIIKSKSKAKSDEPIDAATQIQEVATELVKVVPSFGITLGQLNSLLDIVLDTDNGKLFTTSVKHKLISTFHMCVELIDFSTFFRFISSFKVSSFANSVSATKTFTARRAQIAKENVKVLPRAIQVKLADTLLLNFANFKFDRRFLQVLPLVYNLISLGYIKKQIVHFVIQMLIMASEIDPHFKPTYFVNAYKLDLAIDLYMSKDDVTLLPLLVVLIDQLQKMSASDTTTPGGGINTFRTTVFDNYYYKLTNIVKTQRLNNKTFDNIDVKAINQLIKVKLAYVQYITGSDSTTIQEAIDLSGSDEDDENRDDVDKDIQASKNLKTYRWSLQRYVQVMGYLRLLLIHHNTQVSSTPVNIDSKRGAHFKKRKLEDGNASVEREVDNDGDTPMTDSYQPAAFSKIDCTSCLSIDYYFENISEFTLPRQMGMLLAHFGELMLSGNHIPGYKSNINNNNLSITTNDQNTRSLLCDNELIGLSDDVIELLGPDATSLYSWKTHTYDALFKLESGYVDRWLLAWLRSLHFTISPAEQQIFEGLLYFTEYSGKLPDTISQLIHGKLVLKFKDGNGATAKNKTDCLQWIKFWEFISFLQFEEWDKFEPLYLKLGSQYATNATTVSKFTTSIISLLENWISLKSGILNNEDEEEEEGPDILTRHELWQNVNNVLQSLIHNYVSLLTTGTKPISTESKLSLLLSFTNILEFLHTIPLSKIKVTNLIIPTYLTTQLYFSNCPVLINSICSHITYCKKYYTIYGAKLNSLVSHSRPTTPRNSSVSMDGIFSVNGTLTRQQATTLKAINNASVMDFCNVILRDRAFDKREIDKGFFMPMDFISKLVKQTYNHPRGMSISRRGSQSGGSCNGLDDEEEDEDDDLNHRLKKTFNIFHAPAFASMITSIIRSPNPRHQEMEKNG</sequence>
<keyword evidence="2" id="KW-1185">Reference proteome</keyword>
<comment type="caution">
    <text evidence="1">The sequence shown here is derived from an EMBL/GenBank/DDBJ whole genome shotgun (WGS) entry which is preliminary data.</text>
</comment>
<proteinExistence type="predicted"/>